<proteinExistence type="inferred from homology"/>
<evidence type="ECO:0000259" key="2">
    <source>
        <dbReference type="Pfam" id="PF14432"/>
    </source>
</evidence>
<comment type="caution">
    <text evidence="3">The sequence shown here is derived from an EMBL/GenBank/DDBJ whole genome shotgun (WGS) entry which is preliminary data.</text>
</comment>
<dbReference type="InterPro" id="IPR032867">
    <property type="entry name" value="DYW_dom"/>
</dbReference>
<dbReference type="GO" id="GO:0008270">
    <property type="term" value="F:zinc ion binding"/>
    <property type="evidence" value="ECO:0007669"/>
    <property type="project" value="InterPro"/>
</dbReference>
<feature type="domain" description="DYW" evidence="2">
    <location>
        <begin position="58"/>
        <end position="117"/>
    </location>
</feature>
<reference evidence="3 4" key="1">
    <citation type="journal article" date="2018" name="Sci. Data">
        <title>The draft genome sequence of cork oak.</title>
        <authorList>
            <person name="Ramos A.M."/>
            <person name="Usie A."/>
            <person name="Barbosa P."/>
            <person name="Barros P.M."/>
            <person name="Capote T."/>
            <person name="Chaves I."/>
            <person name="Simoes F."/>
            <person name="Abreu I."/>
            <person name="Carrasquinho I."/>
            <person name="Faro C."/>
            <person name="Guimaraes J.B."/>
            <person name="Mendonca D."/>
            <person name="Nobrega F."/>
            <person name="Rodrigues L."/>
            <person name="Saibo N.J.M."/>
            <person name="Varela M.C."/>
            <person name="Egas C."/>
            <person name="Matos J."/>
            <person name="Miguel C.M."/>
            <person name="Oliveira M.M."/>
            <person name="Ricardo C.P."/>
            <person name="Goncalves S."/>
        </authorList>
    </citation>
    <scope>NUCLEOTIDE SEQUENCE [LARGE SCALE GENOMIC DNA]</scope>
    <source>
        <strain evidence="4">cv. HL8</strain>
    </source>
</reference>
<comment type="similarity">
    <text evidence="1">Belongs to the PPR family. PCMP-H subfamily.</text>
</comment>
<dbReference type="AlphaFoldDB" id="A0AAW0KQZ2"/>
<dbReference type="EMBL" id="PKMF04000242">
    <property type="protein sequence ID" value="KAK7841375.1"/>
    <property type="molecule type" value="Genomic_DNA"/>
</dbReference>
<gene>
    <name evidence="3" type="primary">PCMP-H84_1</name>
    <name evidence="3" type="ORF">CFP56_015483</name>
</gene>
<sequence>MKKTGMKKVPRYSVVEVKGKLHAFLMEDKSHYQYENMMQLLDKLDHEMRAIGYVPKIEFVLHSLAEEWRLAIAYDLLNTGPGTKLLIINNLRVCGDYHEATKFITKIVNRDIVVRDVK</sequence>
<evidence type="ECO:0000256" key="1">
    <source>
        <dbReference type="ARBA" id="ARBA00006643"/>
    </source>
</evidence>
<name>A0AAW0KQZ2_QUESU</name>
<accession>A0AAW0KQZ2</accession>
<dbReference type="Pfam" id="PF14432">
    <property type="entry name" value="DYW_deaminase"/>
    <property type="match status" value="1"/>
</dbReference>
<organism evidence="3 4">
    <name type="scientific">Quercus suber</name>
    <name type="common">Cork oak</name>
    <dbReference type="NCBI Taxonomy" id="58331"/>
    <lineage>
        <taxon>Eukaryota</taxon>
        <taxon>Viridiplantae</taxon>
        <taxon>Streptophyta</taxon>
        <taxon>Embryophyta</taxon>
        <taxon>Tracheophyta</taxon>
        <taxon>Spermatophyta</taxon>
        <taxon>Magnoliopsida</taxon>
        <taxon>eudicotyledons</taxon>
        <taxon>Gunneridae</taxon>
        <taxon>Pentapetalae</taxon>
        <taxon>rosids</taxon>
        <taxon>fabids</taxon>
        <taxon>Fagales</taxon>
        <taxon>Fagaceae</taxon>
        <taxon>Quercus</taxon>
    </lineage>
</organism>
<dbReference type="Proteomes" id="UP000237347">
    <property type="component" value="Unassembled WGS sequence"/>
</dbReference>
<keyword evidence="4" id="KW-1185">Reference proteome</keyword>
<evidence type="ECO:0000313" key="3">
    <source>
        <dbReference type="EMBL" id="KAK7841375.1"/>
    </source>
</evidence>
<evidence type="ECO:0000313" key="4">
    <source>
        <dbReference type="Proteomes" id="UP000237347"/>
    </source>
</evidence>
<protein>
    <submittedName>
        <fullName evidence="3">Pentatricopeptide repeat-containing protein</fullName>
    </submittedName>
</protein>